<dbReference type="AlphaFoldDB" id="A0A2I2GKX4"/>
<comment type="caution">
    <text evidence="2">The sequence shown here is derived from an EMBL/GenBank/DDBJ whole genome shotgun (WGS) entry which is preliminary data.</text>
</comment>
<dbReference type="RefSeq" id="XP_024708830.1">
    <property type="nucleotide sequence ID" value="XM_024842416.1"/>
</dbReference>
<protein>
    <submittedName>
        <fullName evidence="2">Uncharacterized protein</fullName>
    </submittedName>
</protein>
<reference evidence="2 3" key="1">
    <citation type="submission" date="2016-12" db="EMBL/GenBank/DDBJ databases">
        <title>The genomes of Aspergillus section Nigri reveals drivers in fungal speciation.</title>
        <authorList>
            <consortium name="DOE Joint Genome Institute"/>
            <person name="Vesth T.C."/>
            <person name="Nybo J."/>
            <person name="Theobald S."/>
            <person name="Brandl J."/>
            <person name="Frisvad J.C."/>
            <person name="Nielsen K.F."/>
            <person name="Lyhne E.K."/>
            <person name="Kogle M.E."/>
            <person name="Kuo A."/>
            <person name="Riley R."/>
            <person name="Clum A."/>
            <person name="Nolan M."/>
            <person name="Lipzen A."/>
            <person name="Salamov A."/>
            <person name="Henrissat B."/>
            <person name="Wiebenga A."/>
            <person name="De Vries R.P."/>
            <person name="Grigoriev I.V."/>
            <person name="Mortensen U.H."/>
            <person name="Andersen M.R."/>
            <person name="Baker S.E."/>
        </authorList>
    </citation>
    <scope>NUCLEOTIDE SEQUENCE [LARGE SCALE GENOMIC DNA]</scope>
    <source>
        <strain evidence="2 3">IBT 23096</strain>
    </source>
</reference>
<dbReference type="Proteomes" id="UP000234275">
    <property type="component" value="Unassembled WGS sequence"/>
</dbReference>
<dbReference type="OrthoDB" id="3050608at2759"/>
<evidence type="ECO:0000313" key="2">
    <source>
        <dbReference type="EMBL" id="PLB53528.1"/>
    </source>
</evidence>
<proteinExistence type="predicted"/>
<accession>A0A2I2GKX4</accession>
<dbReference type="GeneID" id="36550111"/>
<dbReference type="EMBL" id="MSFO01000002">
    <property type="protein sequence ID" value="PLB53528.1"/>
    <property type="molecule type" value="Genomic_DNA"/>
</dbReference>
<organism evidence="2 3">
    <name type="scientific">Aspergillus steynii IBT 23096</name>
    <dbReference type="NCBI Taxonomy" id="1392250"/>
    <lineage>
        <taxon>Eukaryota</taxon>
        <taxon>Fungi</taxon>
        <taxon>Dikarya</taxon>
        <taxon>Ascomycota</taxon>
        <taxon>Pezizomycotina</taxon>
        <taxon>Eurotiomycetes</taxon>
        <taxon>Eurotiomycetidae</taxon>
        <taxon>Eurotiales</taxon>
        <taxon>Aspergillaceae</taxon>
        <taxon>Aspergillus</taxon>
        <taxon>Aspergillus subgen. Circumdati</taxon>
    </lineage>
</organism>
<evidence type="ECO:0000256" key="1">
    <source>
        <dbReference type="SAM" id="MobiDB-lite"/>
    </source>
</evidence>
<gene>
    <name evidence="2" type="ORF">P170DRAFT_131759</name>
</gene>
<dbReference type="VEuPathDB" id="FungiDB:P170DRAFT_131759"/>
<feature type="compositionally biased region" description="Basic and acidic residues" evidence="1">
    <location>
        <begin position="33"/>
        <end position="75"/>
    </location>
</feature>
<feature type="region of interest" description="Disordered" evidence="1">
    <location>
        <begin position="1"/>
        <end position="88"/>
    </location>
</feature>
<sequence>MDKLSGLASKLGGKHKDESKGSGEAGGSGGSNDQKDYLDKGLDSVERKFGGGKIDPDKMRDTNEKITDTAREKFEGATGKKVPEKFSN</sequence>
<keyword evidence="3" id="KW-1185">Reference proteome</keyword>
<name>A0A2I2GKX4_9EURO</name>
<evidence type="ECO:0000313" key="3">
    <source>
        <dbReference type="Proteomes" id="UP000234275"/>
    </source>
</evidence>